<dbReference type="EMBL" id="FNOT01000009">
    <property type="protein sequence ID" value="SDY65380.1"/>
    <property type="molecule type" value="Genomic_DNA"/>
</dbReference>
<keyword evidence="2" id="KW-1185">Reference proteome</keyword>
<protein>
    <submittedName>
        <fullName evidence="1">ATP-binding cassette, subfamily C, CydD</fullName>
    </submittedName>
</protein>
<dbReference type="InterPro" id="IPR027417">
    <property type="entry name" value="P-loop_NTPase"/>
</dbReference>
<gene>
    <name evidence="1" type="ORF">SAMN05660209_03402</name>
</gene>
<dbReference type="GO" id="GO:0005524">
    <property type="term" value="F:ATP binding"/>
    <property type="evidence" value="ECO:0007669"/>
    <property type="project" value="UniProtKB-KW"/>
</dbReference>
<evidence type="ECO:0000313" key="1">
    <source>
        <dbReference type="EMBL" id="SDY65380.1"/>
    </source>
</evidence>
<dbReference type="Gene3D" id="3.40.50.300">
    <property type="entry name" value="P-loop containing nucleotide triphosphate hydrolases"/>
    <property type="match status" value="1"/>
</dbReference>
<dbReference type="SUPFAM" id="SSF52540">
    <property type="entry name" value="P-loop containing nucleoside triphosphate hydrolases"/>
    <property type="match status" value="1"/>
</dbReference>
<keyword evidence="1" id="KW-0547">Nucleotide-binding</keyword>
<accession>A0A1H3LM49</accession>
<sequence length="87" mass="8815">MGPVLLPGGPLRARLAPLAPVTVAQATRHPGSGQLDPDSEAEVLAALDALAAGRTVLTVTHRAALLALHDRVVTIEDGAVRGAAALR</sequence>
<keyword evidence="1" id="KW-0067">ATP-binding</keyword>
<organism evidence="1 2">
    <name type="scientific">Geodermatophilus africanus</name>
    <dbReference type="NCBI Taxonomy" id="1137993"/>
    <lineage>
        <taxon>Bacteria</taxon>
        <taxon>Bacillati</taxon>
        <taxon>Actinomycetota</taxon>
        <taxon>Actinomycetes</taxon>
        <taxon>Geodermatophilales</taxon>
        <taxon>Geodermatophilaceae</taxon>
        <taxon>Geodermatophilus</taxon>
    </lineage>
</organism>
<reference evidence="2" key="1">
    <citation type="submission" date="2016-10" db="EMBL/GenBank/DDBJ databases">
        <authorList>
            <person name="Varghese N."/>
            <person name="Submissions S."/>
        </authorList>
    </citation>
    <scope>NUCLEOTIDE SEQUENCE [LARGE SCALE GENOMIC DNA]</scope>
    <source>
        <strain evidence="2">DSM 45422</strain>
    </source>
</reference>
<proteinExistence type="predicted"/>
<dbReference type="STRING" id="1137993.SAMN05660209_03402"/>
<dbReference type="Proteomes" id="UP000198921">
    <property type="component" value="Unassembled WGS sequence"/>
</dbReference>
<name>A0A1H3LM49_9ACTN</name>
<evidence type="ECO:0000313" key="2">
    <source>
        <dbReference type="Proteomes" id="UP000198921"/>
    </source>
</evidence>
<dbReference type="AlphaFoldDB" id="A0A1H3LM49"/>